<dbReference type="EMBL" id="AZDZ01000014">
    <property type="protein sequence ID" value="KRK79485.1"/>
    <property type="molecule type" value="Genomic_DNA"/>
</dbReference>
<evidence type="ECO:0000313" key="2">
    <source>
        <dbReference type="Proteomes" id="UP000051248"/>
    </source>
</evidence>
<gene>
    <name evidence="1" type="ORF">FD03_GL000617</name>
</gene>
<dbReference type="PATRIC" id="fig|1423775.4.peg.629"/>
<reference evidence="1 2" key="1">
    <citation type="journal article" date="2015" name="Genome Announc.">
        <title>Expanding the biotechnology potential of lactobacilli through comparative genomics of 213 strains and associated genera.</title>
        <authorList>
            <person name="Sun Z."/>
            <person name="Harris H.M."/>
            <person name="McCann A."/>
            <person name="Guo C."/>
            <person name="Argimon S."/>
            <person name="Zhang W."/>
            <person name="Yang X."/>
            <person name="Jeffery I.B."/>
            <person name="Cooney J.C."/>
            <person name="Kagawa T.F."/>
            <person name="Liu W."/>
            <person name="Song Y."/>
            <person name="Salvetti E."/>
            <person name="Wrobel A."/>
            <person name="Rasinkangas P."/>
            <person name="Parkhill J."/>
            <person name="Rea M.C."/>
            <person name="O'Sullivan O."/>
            <person name="Ritari J."/>
            <person name="Douillard F.P."/>
            <person name="Paul Ross R."/>
            <person name="Yang R."/>
            <person name="Briner A.E."/>
            <person name="Felis G.E."/>
            <person name="de Vos W.M."/>
            <person name="Barrangou R."/>
            <person name="Klaenhammer T.R."/>
            <person name="Caufield P.W."/>
            <person name="Cui Y."/>
            <person name="Zhang H."/>
            <person name="O'Toole P.W."/>
        </authorList>
    </citation>
    <scope>NUCLEOTIDE SEQUENCE [LARGE SCALE GENOMIC DNA]</scope>
    <source>
        <strain evidence="1 2">DSM 19682</strain>
    </source>
</reference>
<dbReference type="AlphaFoldDB" id="A0A0R1K797"/>
<organism evidence="1 2">
    <name type="scientific">Companilactobacillus nodensis DSM 19682 = JCM 14932 = NBRC 107160</name>
    <dbReference type="NCBI Taxonomy" id="1423775"/>
    <lineage>
        <taxon>Bacteria</taxon>
        <taxon>Bacillati</taxon>
        <taxon>Bacillota</taxon>
        <taxon>Bacilli</taxon>
        <taxon>Lactobacillales</taxon>
        <taxon>Lactobacillaceae</taxon>
        <taxon>Companilactobacillus</taxon>
    </lineage>
</organism>
<comment type="caution">
    <text evidence="1">The sequence shown here is derived from an EMBL/GenBank/DDBJ whole genome shotgun (WGS) entry which is preliminary data.</text>
</comment>
<keyword evidence="2" id="KW-1185">Reference proteome</keyword>
<name>A0A0R1K797_9LACO</name>
<dbReference type="RefSeq" id="WP_169798420.1">
    <property type="nucleotide sequence ID" value="NZ_BCWC01000008.1"/>
</dbReference>
<sequence length="83" mass="9818">MKVINELGGLTMDPEFKSELKKLIQQSIEESKPRLWMNKKQTVAYLPMVNNTFDAKFRELPSHEVEGMTMYNKDEIDEFIKKH</sequence>
<dbReference type="STRING" id="1423775.FD03_GL000617"/>
<accession>A0A0R1K797</accession>
<evidence type="ECO:0000313" key="1">
    <source>
        <dbReference type="EMBL" id="KRK79485.1"/>
    </source>
</evidence>
<proteinExistence type="predicted"/>
<protein>
    <submittedName>
        <fullName evidence="1">Uncharacterized protein</fullName>
    </submittedName>
</protein>
<dbReference type="Proteomes" id="UP000051248">
    <property type="component" value="Unassembled WGS sequence"/>
</dbReference>